<dbReference type="InterPro" id="IPR002797">
    <property type="entry name" value="Polysacc_synth"/>
</dbReference>
<protein>
    <recommendedName>
        <fullName evidence="9">Polysaccharide biosynthesis protein</fullName>
    </recommendedName>
</protein>
<evidence type="ECO:0000256" key="3">
    <source>
        <dbReference type="ARBA" id="ARBA00022692"/>
    </source>
</evidence>
<feature type="transmembrane region" description="Helical" evidence="6">
    <location>
        <begin position="383"/>
        <end position="407"/>
    </location>
</feature>
<keyword evidence="5 6" id="KW-0472">Membrane</keyword>
<feature type="transmembrane region" description="Helical" evidence="6">
    <location>
        <begin position="12"/>
        <end position="33"/>
    </location>
</feature>
<keyword evidence="8" id="KW-1185">Reference proteome</keyword>
<organism evidence="7 8">
    <name type="scientific">Tumebacillus algifaecis</name>
    <dbReference type="NCBI Taxonomy" id="1214604"/>
    <lineage>
        <taxon>Bacteria</taxon>
        <taxon>Bacillati</taxon>
        <taxon>Bacillota</taxon>
        <taxon>Bacilli</taxon>
        <taxon>Bacillales</taxon>
        <taxon>Alicyclobacillaceae</taxon>
        <taxon>Tumebacillus</taxon>
    </lineage>
</organism>
<evidence type="ECO:0000256" key="6">
    <source>
        <dbReference type="SAM" id="Phobius"/>
    </source>
</evidence>
<evidence type="ECO:0000256" key="5">
    <source>
        <dbReference type="ARBA" id="ARBA00023136"/>
    </source>
</evidence>
<dbReference type="GO" id="GO:0005886">
    <property type="term" value="C:plasma membrane"/>
    <property type="evidence" value="ECO:0007669"/>
    <property type="project" value="UniProtKB-SubCell"/>
</dbReference>
<dbReference type="OrthoDB" id="3246647at2"/>
<sequence>MGFSLRRNFSWTLAGNLGYTVCQWGMMVALAQLGNPEMVGQYALGLALTAPVVLFLNLQLRMVQATDAKRTYLFADYLGLRLLMALLSLVVIAVLTVLFGYDPTTAYVVLLVGLAKAFEAVSDVYYGLFQQRERMDLISKSLVLRGVGTLILFVICLFATGSVVWAVTAQAVMWLVSLLLYDAKNGNRLALAAPEPFGTKPAFQRQRLWMLTRLALPMGIASLLTNLNFNVPRYFIEHAWSVAELGIYAALAYLWLANQTIINALGQTASSRLAVYFQTNRTAFKKLLLKLTALGAGIGAFGVLCAWLFGATFLELSYGPEYALHADVLLVLMIGSGISNLSSIFWYGATAARLFKAQVPLFALMTALVTALSWWLVPVQGIMGAAIAMTVGYAFLTLATLGLNLYALRKGEPHDESATIVSAN</sequence>
<feature type="transmembrane region" description="Helical" evidence="6">
    <location>
        <begin position="322"/>
        <end position="347"/>
    </location>
</feature>
<dbReference type="PANTHER" id="PTHR30250">
    <property type="entry name" value="PST FAMILY PREDICTED COLANIC ACID TRANSPORTER"/>
    <property type="match status" value="1"/>
</dbReference>
<evidence type="ECO:0000313" key="8">
    <source>
        <dbReference type="Proteomes" id="UP000214688"/>
    </source>
</evidence>
<dbReference type="Pfam" id="PF01943">
    <property type="entry name" value="Polysacc_synt"/>
    <property type="match status" value="1"/>
</dbReference>
<evidence type="ECO:0000256" key="4">
    <source>
        <dbReference type="ARBA" id="ARBA00022989"/>
    </source>
</evidence>
<dbReference type="RefSeq" id="WP_094237962.1">
    <property type="nucleotide sequence ID" value="NZ_CP022657.1"/>
</dbReference>
<keyword evidence="4 6" id="KW-1133">Transmembrane helix</keyword>
<dbReference type="PANTHER" id="PTHR30250:SF11">
    <property type="entry name" value="O-ANTIGEN TRANSPORTER-RELATED"/>
    <property type="match status" value="1"/>
</dbReference>
<feature type="transmembrane region" description="Helical" evidence="6">
    <location>
        <begin position="245"/>
        <end position="266"/>
    </location>
</feature>
<proteinExistence type="predicted"/>
<keyword evidence="3 6" id="KW-0812">Transmembrane</keyword>
<feature type="transmembrane region" description="Helical" evidence="6">
    <location>
        <begin position="39"/>
        <end position="58"/>
    </location>
</feature>
<name>A0A223D5B8_9BACL</name>
<dbReference type="AlphaFoldDB" id="A0A223D5B8"/>
<dbReference type="EMBL" id="CP022657">
    <property type="protein sequence ID" value="ASS76735.1"/>
    <property type="molecule type" value="Genomic_DNA"/>
</dbReference>
<keyword evidence="2" id="KW-1003">Cell membrane</keyword>
<dbReference type="KEGG" id="tab:CIG75_18520"/>
<evidence type="ECO:0008006" key="9">
    <source>
        <dbReference type="Google" id="ProtNLM"/>
    </source>
</evidence>
<gene>
    <name evidence="7" type="ORF">CIG75_18520</name>
</gene>
<evidence type="ECO:0000256" key="1">
    <source>
        <dbReference type="ARBA" id="ARBA00004651"/>
    </source>
</evidence>
<feature type="transmembrane region" description="Helical" evidence="6">
    <location>
        <begin position="287"/>
        <end position="310"/>
    </location>
</feature>
<dbReference type="Proteomes" id="UP000214688">
    <property type="component" value="Chromosome"/>
</dbReference>
<feature type="transmembrane region" description="Helical" evidence="6">
    <location>
        <begin position="78"/>
        <end position="101"/>
    </location>
</feature>
<feature type="transmembrane region" description="Helical" evidence="6">
    <location>
        <begin position="359"/>
        <end position="377"/>
    </location>
</feature>
<evidence type="ECO:0000313" key="7">
    <source>
        <dbReference type="EMBL" id="ASS76735.1"/>
    </source>
</evidence>
<dbReference type="InterPro" id="IPR050833">
    <property type="entry name" value="Poly_Biosynth_Transport"/>
</dbReference>
<reference evidence="7 8" key="1">
    <citation type="journal article" date="2015" name="Int. J. Syst. Evol. Microbiol.">
        <title>Tumebacillus algifaecis sp. nov., isolated from decomposing algal scum.</title>
        <authorList>
            <person name="Wu Y.F."/>
            <person name="Zhang B."/>
            <person name="Xing P."/>
            <person name="Wu Q.L."/>
            <person name="Liu S.J."/>
        </authorList>
    </citation>
    <scope>NUCLEOTIDE SEQUENCE [LARGE SCALE GENOMIC DNA]</scope>
    <source>
        <strain evidence="7 8">THMBR28</strain>
    </source>
</reference>
<accession>A0A223D5B8</accession>
<feature type="transmembrane region" description="Helical" evidence="6">
    <location>
        <begin position="107"/>
        <end position="129"/>
    </location>
</feature>
<evidence type="ECO:0000256" key="2">
    <source>
        <dbReference type="ARBA" id="ARBA00022475"/>
    </source>
</evidence>
<comment type="subcellular location">
    <subcellularLocation>
        <location evidence="1">Cell membrane</location>
        <topology evidence="1">Multi-pass membrane protein</topology>
    </subcellularLocation>
</comment>